<dbReference type="InterPro" id="IPR002509">
    <property type="entry name" value="NODB_dom"/>
</dbReference>
<dbReference type="GO" id="GO:0016810">
    <property type="term" value="F:hydrolase activity, acting on carbon-nitrogen (but not peptide) bonds"/>
    <property type="evidence" value="ECO:0007669"/>
    <property type="project" value="InterPro"/>
</dbReference>
<dbReference type="SUPFAM" id="SSF88713">
    <property type="entry name" value="Glycoside hydrolase/deacetylase"/>
    <property type="match status" value="1"/>
</dbReference>
<proteinExistence type="inferred from homology"/>
<dbReference type="PANTHER" id="PTHR43123">
    <property type="entry name" value="POLYSACCHARIDE DEACETYLASE-RELATED"/>
    <property type="match status" value="1"/>
</dbReference>
<reference evidence="6 7" key="1">
    <citation type="submission" date="2018-03" db="EMBL/GenBank/DDBJ databases">
        <title>Genome sequencing of Phreatobacter sp.</title>
        <authorList>
            <person name="Kim S.-J."/>
            <person name="Heo J."/>
            <person name="Kwon S.-W."/>
        </authorList>
    </citation>
    <scope>NUCLEOTIDE SEQUENCE [LARGE SCALE GENOMIC DNA]</scope>
    <source>
        <strain evidence="6 7">S-12</strain>
    </source>
</reference>
<dbReference type="PANTHER" id="PTHR43123:SF4">
    <property type="entry name" value="POLYSACCHARIDE DEACETYLASE"/>
    <property type="match status" value="1"/>
</dbReference>
<dbReference type="CDD" id="cd10979">
    <property type="entry name" value="CE4_PuuE_like"/>
    <property type="match status" value="1"/>
</dbReference>
<gene>
    <name evidence="6" type="ORF">C6569_20045</name>
</gene>
<dbReference type="AlphaFoldDB" id="A0A2S0NG69"/>
<dbReference type="OrthoDB" id="9787041at2"/>
<protein>
    <recommendedName>
        <fullName evidence="3">Chitooligosaccharide deacetylase</fullName>
    </recommendedName>
    <alternativeName>
        <fullName evidence="4">Nodulation protein B</fullName>
    </alternativeName>
</protein>
<keyword evidence="7" id="KW-1185">Reference proteome</keyword>
<dbReference type="Gene3D" id="3.20.20.370">
    <property type="entry name" value="Glycoside hydrolase/deacetylase"/>
    <property type="match status" value="1"/>
</dbReference>
<dbReference type="GO" id="GO:0005975">
    <property type="term" value="P:carbohydrate metabolic process"/>
    <property type="evidence" value="ECO:0007669"/>
    <property type="project" value="InterPro"/>
</dbReference>
<evidence type="ECO:0000256" key="4">
    <source>
        <dbReference type="ARBA" id="ARBA00032976"/>
    </source>
</evidence>
<evidence type="ECO:0000313" key="7">
    <source>
        <dbReference type="Proteomes" id="UP000237889"/>
    </source>
</evidence>
<dbReference type="Proteomes" id="UP000237889">
    <property type="component" value="Chromosome"/>
</dbReference>
<sequence>MTEPLRPEQRLAYTAAIDRPRIELPEGKSLAVWPVVNVENWRIENPMPRQVLVAPTGAALLPDIANWAWHEYGMRVGFWRFAEAFARHGIRPTLSINGSVAVDYPRIAGAARDAGWEFMGHGWHQVPTHRIEDQRAMIARTVETLSAFTGEPVVGWLGPGLTETLETADHLAAAGIRYIADFVVDDLPCRLKTSSGEVLTMPYSVELNDIPTMMIQHHRAEEFLDRARAQADRLIAEATGAGPLGGAKVLSFAIHPFIMGVPHRVAVLEALLADLAARPEVVFMQGREIMDWYLASGDPT</sequence>
<dbReference type="RefSeq" id="WP_106750522.1">
    <property type="nucleotide sequence ID" value="NZ_CP027668.1"/>
</dbReference>
<evidence type="ECO:0000256" key="2">
    <source>
        <dbReference type="ARBA" id="ARBA00010973"/>
    </source>
</evidence>
<feature type="domain" description="NodB homology" evidence="5">
    <location>
        <begin position="77"/>
        <end position="179"/>
    </location>
</feature>
<evidence type="ECO:0000256" key="1">
    <source>
        <dbReference type="ARBA" id="ARBA00003236"/>
    </source>
</evidence>
<name>A0A2S0NG69_9HYPH</name>
<comment type="similarity">
    <text evidence="2">Belongs to the polysaccharide deacetylase family.</text>
</comment>
<dbReference type="InterPro" id="IPR011330">
    <property type="entry name" value="Glyco_hydro/deAcase_b/a-brl"/>
</dbReference>
<dbReference type="Pfam" id="PF01522">
    <property type="entry name" value="Polysacc_deac_1"/>
    <property type="match status" value="1"/>
</dbReference>
<evidence type="ECO:0000256" key="3">
    <source>
        <dbReference type="ARBA" id="ARBA00020071"/>
    </source>
</evidence>
<organism evidence="6 7">
    <name type="scientific">Phreatobacter cathodiphilus</name>
    <dbReference type="NCBI Taxonomy" id="1868589"/>
    <lineage>
        <taxon>Bacteria</taxon>
        <taxon>Pseudomonadati</taxon>
        <taxon>Pseudomonadota</taxon>
        <taxon>Alphaproteobacteria</taxon>
        <taxon>Hyphomicrobiales</taxon>
        <taxon>Phreatobacteraceae</taxon>
        <taxon>Phreatobacter</taxon>
    </lineage>
</organism>
<dbReference type="EMBL" id="CP027668">
    <property type="protein sequence ID" value="AVO47152.1"/>
    <property type="molecule type" value="Genomic_DNA"/>
</dbReference>
<comment type="function">
    <text evidence="1">Is involved in generating a small heat-stable compound (Nod), an acylated oligomer of N-acetylglucosamine, that stimulates mitosis in various plant protoplasts.</text>
</comment>
<evidence type="ECO:0000313" key="6">
    <source>
        <dbReference type="EMBL" id="AVO47152.1"/>
    </source>
</evidence>
<evidence type="ECO:0000259" key="5">
    <source>
        <dbReference type="Pfam" id="PF01522"/>
    </source>
</evidence>
<dbReference type="KEGG" id="phr:C6569_20045"/>
<accession>A0A2S0NG69</accession>